<proteinExistence type="predicted"/>
<dbReference type="AlphaFoldDB" id="A0A3S2TW49"/>
<comment type="caution">
    <text evidence="2">The sequence shown here is derived from an EMBL/GenBank/DDBJ whole genome shotgun (WGS) entry which is preliminary data.</text>
</comment>
<evidence type="ECO:0000259" key="1">
    <source>
        <dbReference type="Pfam" id="PF03417"/>
    </source>
</evidence>
<dbReference type="Gene3D" id="3.60.60.10">
    <property type="entry name" value="Penicillin V Acylase, Chain A"/>
    <property type="match status" value="1"/>
</dbReference>
<dbReference type="InterPro" id="IPR005079">
    <property type="entry name" value="Peptidase_C45_hydrolase"/>
</dbReference>
<evidence type="ECO:0000313" key="3">
    <source>
        <dbReference type="Proteomes" id="UP000288024"/>
    </source>
</evidence>
<dbReference type="NCBIfam" id="NF040521">
    <property type="entry name" value="C45_proenzyme"/>
    <property type="match status" value="1"/>
</dbReference>
<dbReference type="InterPro" id="IPR029055">
    <property type="entry name" value="Ntn_hydrolases_N"/>
</dbReference>
<name>A0A3S2TW49_9BACI</name>
<dbReference type="GO" id="GO:0016746">
    <property type="term" value="F:acyltransferase activity"/>
    <property type="evidence" value="ECO:0007669"/>
    <property type="project" value="UniProtKB-KW"/>
</dbReference>
<dbReference type="GeneID" id="87619419"/>
<protein>
    <submittedName>
        <fullName evidence="2">Acyl-CoA--6-aminopenicillanic acid acyltransferase</fullName>
    </submittedName>
</protein>
<dbReference type="EMBL" id="RZTZ01000001">
    <property type="protein sequence ID" value="RVT67010.1"/>
    <property type="molecule type" value="Genomic_DNA"/>
</dbReference>
<keyword evidence="2" id="KW-0808">Transferase</keyword>
<accession>A0A3S2TW49</accession>
<keyword evidence="2" id="KW-0012">Acyltransferase</keyword>
<dbReference type="CDD" id="cd01935">
    <property type="entry name" value="Ntn_CGH_like"/>
    <property type="match status" value="1"/>
</dbReference>
<dbReference type="InterPro" id="IPR047801">
    <property type="entry name" value="Peptidase_C45"/>
</dbReference>
<keyword evidence="3" id="KW-1185">Reference proteome</keyword>
<dbReference type="PANTHER" id="PTHR34180">
    <property type="entry name" value="PEPTIDASE C45"/>
    <property type="match status" value="1"/>
</dbReference>
<dbReference type="Proteomes" id="UP000288024">
    <property type="component" value="Unassembled WGS sequence"/>
</dbReference>
<dbReference type="Pfam" id="PF03417">
    <property type="entry name" value="AAT"/>
    <property type="match status" value="1"/>
</dbReference>
<dbReference type="PANTHER" id="PTHR34180:SF1">
    <property type="entry name" value="BETA-ALANYL-DOPAMINE_CARCININE HYDROLASE"/>
    <property type="match status" value="1"/>
</dbReference>
<feature type="domain" description="Peptidase C45 hydrolase" evidence="1">
    <location>
        <begin position="104"/>
        <end position="311"/>
    </location>
</feature>
<reference evidence="2 3" key="1">
    <citation type="submission" date="2019-01" db="EMBL/GenBank/DDBJ databases">
        <title>Bacillus sp. M5HDSG1-1, whole genome shotgun sequence.</title>
        <authorList>
            <person name="Tuo L."/>
        </authorList>
    </citation>
    <scope>NUCLEOTIDE SEQUENCE [LARGE SCALE GENOMIC DNA]</scope>
    <source>
        <strain evidence="2 3">M5HDSG1-1</strain>
    </source>
</reference>
<dbReference type="SUPFAM" id="SSF56235">
    <property type="entry name" value="N-terminal nucleophile aminohydrolases (Ntn hydrolases)"/>
    <property type="match status" value="1"/>
</dbReference>
<dbReference type="RefSeq" id="WP_127734412.1">
    <property type="nucleotide sequence ID" value="NZ_CAJCKN010000096.1"/>
</dbReference>
<gene>
    <name evidence="2" type="ORF">EM808_00590</name>
</gene>
<sequence length="353" mass="40857">MKKVYADVMQFRGTHYNFGFKQGEYFKDSILVRNREKQWKVRKPKFSIDVEETRQIFARFAPLIWEEMEGFRDALGWPMERVLLEFCGYRLDIDKSGCSIYVGNDYLIRNYDYHPKTYDGRYTIFKPTDGGNAIIGPSQRGTGRMDGMNEKGLSMGYNFMNRKRPGTGFVCNMIGRLILELCGTAEEAADLLKEIPHRHSFSYVLFDKSCDTPFIVETSPRRVEIRRGYSCTNHFNIMTEENRHVLDDSKRRLEIIEENQTGNMDGEAAFKLLNGSDSGIFSKLYGAWAGTIHTSAYFPKTQKAWFALGGDQEPIEFDFAKWLDGEDLPIEKVEGLIDTDIPFVHMEQADWFK</sequence>
<organism evidence="2 3">
    <name type="scientific">Niallia taxi</name>
    <dbReference type="NCBI Taxonomy" id="2499688"/>
    <lineage>
        <taxon>Bacteria</taxon>
        <taxon>Bacillati</taxon>
        <taxon>Bacillota</taxon>
        <taxon>Bacilli</taxon>
        <taxon>Bacillales</taxon>
        <taxon>Bacillaceae</taxon>
        <taxon>Niallia</taxon>
    </lineage>
</organism>
<evidence type="ECO:0000313" key="2">
    <source>
        <dbReference type="EMBL" id="RVT67010.1"/>
    </source>
</evidence>
<dbReference type="InterPro" id="IPR047794">
    <property type="entry name" value="C45_proenzyme-like"/>
</dbReference>